<dbReference type="SMART" id="SM00382">
    <property type="entry name" value="AAA"/>
    <property type="match status" value="1"/>
</dbReference>
<dbReference type="Pfam" id="PF00004">
    <property type="entry name" value="AAA"/>
    <property type="match status" value="1"/>
</dbReference>
<dbReference type="GO" id="GO:0016887">
    <property type="term" value="F:ATP hydrolysis activity"/>
    <property type="evidence" value="ECO:0007669"/>
    <property type="project" value="InterPro"/>
</dbReference>
<dbReference type="GO" id="GO:0005524">
    <property type="term" value="F:ATP binding"/>
    <property type="evidence" value="ECO:0007669"/>
    <property type="project" value="UniProtKB-KW"/>
</dbReference>
<protein>
    <recommendedName>
        <fullName evidence="5">AAA+ ATPase domain-containing protein</fullName>
    </recommendedName>
</protein>
<dbReference type="KEGG" id="ovi:T265_11438"/>
<dbReference type="AlphaFoldDB" id="A0A074YYZ9"/>
<evidence type="ECO:0000256" key="4">
    <source>
        <dbReference type="SAM" id="MobiDB-lite"/>
    </source>
</evidence>
<dbReference type="OrthoDB" id="10251136at2759"/>
<feature type="region of interest" description="Disordered" evidence="4">
    <location>
        <begin position="106"/>
        <end position="162"/>
    </location>
</feature>
<dbReference type="InterPro" id="IPR050304">
    <property type="entry name" value="MT-severing_AAA_ATPase"/>
</dbReference>
<organism evidence="6 7">
    <name type="scientific">Opisthorchis viverrini</name>
    <name type="common">Southeast Asian liver fluke</name>
    <dbReference type="NCBI Taxonomy" id="6198"/>
    <lineage>
        <taxon>Eukaryota</taxon>
        <taxon>Metazoa</taxon>
        <taxon>Spiralia</taxon>
        <taxon>Lophotrochozoa</taxon>
        <taxon>Platyhelminthes</taxon>
        <taxon>Trematoda</taxon>
        <taxon>Digenea</taxon>
        <taxon>Opisthorchiida</taxon>
        <taxon>Opisthorchiata</taxon>
        <taxon>Opisthorchiidae</taxon>
        <taxon>Opisthorchis</taxon>
    </lineage>
</organism>
<dbReference type="InterPro" id="IPR015415">
    <property type="entry name" value="Spast_Vps4_C"/>
</dbReference>
<sequence>MHLGMVAPSPFPVHPCPFLHKAIKQIMAGSSCAVPDSADKLGLPVLVTSIHDPTRSHPTYKRSLNKILPLPASTSVDIRSLEISKVKSSLFPSSLRLLQQNLQRKQPSGYRQISSSYGVTKRTLGGRRGPSTNFVPPIPSGSSPSAGYSPQSADPPNRLQTKDGDCPIGDQRLMQFDQKIVDLIMSEVMESKTVISWEDIAGLEFQKKALQEVVILPMLRPDLFTGLRGPPKGLLLFGPPGTGKTLIGKCIASQSKSTFFSISASSLTSKWVGEGEKMVRALFAIARNNQPAVIFIDEVDSLLTQRSEMEHESSRRIKTEFLVQLDGVSTDGDERLLFVGATNRPQELDEAARRRFVKRLYIPLPDRPARKQIVVRPVVLADFESALNHVRASVSSGDLQHYLKWNKQYGSFDA</sequence>
<proteinExistence type="inferred from homology"/>
<dbReference type="Gene3D" id="3.40.50.300">
    <property type="entry name" value="P-loop containing nucleotide triphosphate hydrolases"/>
    <property type="match status" value="1"/>
</dbReference>
<evidence type="ECO:0000256" key="3">
    <source>
        <dbReference type="ARBA" id="ARBA00022840"/>
    </source>
</evidence>
<dbReference type="Pfam" id="PF09336">
    <property type="entry name" value="Vps4_C"/>
    <property type="match status" value="1"/>
</dbReference>
<evidence type="ECO:0000256" key="1">
    <source>
        <dbReference type="ARBA" id="ARBA00006914"/>
    </source>
</evidence>
<dbReference type="Gene3D" id="1.10.8.60">
    <property type="match status" value="1"/>
</dbReference>
<reference evidence="6 7" key="1">
    <citation type="submission" date="2013-11" db="EMBL/GenBank/DDBJ databases">
        <title>Opisthorchis viverrini - life in the bile duct.</title>
        <authorList>
            <person name="Young N.D."/>
            <person name="Nagarajan N."/>
            <person name="Lin S.J."/>
            <person name="Korhonen P.K."/>
            <person name="Jex A.R."/>
            <person name="Hall R.S."/>
            <person name="Safavi-Hemami H."/>
            <person name="Kaewkong W."/>
            <person name="Bertrand D."/>
            <person name="Gao S."/>
            <person name="Seet Q."/>
            <person name="Wongkham S."/>
            <person name="Teh B.T."/>
            <person name="Wongkham C."/>
            <person name="Intapan P.M."/>
            <person name="Maleewong W."/>
            <person name="Yang X."/>
            <person name="Hu M."/>
            <person name="Wang Z."/>
            <person name="Hofmann A."/>
            <person name="Sternberg P.W."/>
            <person name="Tan P."/>
            <person name="Wang J."/>
            <person name="Gasser R.B."/>
        </authorList>
    </citation>
    <scope>NUCLEOTIDE SEQUENCE [LARGE SCALE GENOMIC DNA]</scope>
</reference>
<accession>A0A074YYZ9</accession>
<dbReference type="CTD" id="20325606"/>
<dbReference type="InterPro" id="IPR003593">
    <property type="entry name" value="AAA+_ATPase"/>
</dbReference>
<feature type="compositionally biased region" description="Polar residues" evidence="4">
    <location>
        <begin position="109"/>
        <end position="118"/>
    </location>
</feature>
<keyword evidence="2" id="KW-0547">Nucleotide-binding</keyword>
<name>A0A074YYZ9_OPIVI</name>
<dbReference type="RefSeq" id="XP_009176358.1">
    <property type="nucleotide sequence ID" value="XM_009178094.1"/>
</dbReference>
<dbReference type="GeneID" id="20325606"/>
<dbReference type="PANTHER" id="PTHR23074">
    <property type="entry name" value="AAA DOMAIN-CONTAINING"/>
    <property type="match status" value="1"/>
</dbReference>
<evidence type="ECO:0000256" key="2">
    <source>
        <dbReference type="ARBA" id="ARBA00022741"/>
    </source>
</evidence>
<dbReference type="GO" id="GO:0008568">
    <property type="term" value="F:microtubule severing ATPase activity"/>
    <property type="evidence" value="ECO:0007669"/>
    <property type="project" value="TreeGrafter"/>
</dbReference>
<keyword evidence="7" id="KW-1185">Reference proteome</keyword>
<gene>
    <name evidence="6" type="ORF">T265_11438</name>
</gene>
<dbReference type="STRING" id="6198.A0A074YYZ9"/>
<feature type="compositionally biased region" description="Low complexity" evidence="4">
    <location>
        <begin position="140"/>
        <end position="152"/>
    </location>
</feature>
<dbReference type="Proteomes" id="UP000054324">
    <property type="component" value="Unassembled WGS sequence"/>
</dbReference>
<dbReference type="FunFam" id="3.40.50.300:FF:000093">
    <property type="entry name" value="Fidgetin-like 1"/>
    <property type="match status" value="1"/>
</dbReference>
<dbReference type="SUPFAM" id="SSF52540">
    <property type="entry name" value="P-loop containing nucleoside triphosphate hydrolases"/>
    <property type="match status" value="1"/>
</dbReference>
<dbReference type="InterPro" id="IPR003959">
    <property type="entry name" value="ATPase_AAA_core"/>
</dbReference>
<feature type="domain" description="AAA+ ATPase" evidence="5">
    <location>
        <begin position="230"/>
        <end position="366"/>
    </location>
</feature>
<evidence type="ECO:0000313" key="6">
    <source>
        <dbReference type="EMBL" id="KER19898.1"/>
    </source>
</evidence>
<dbReference type="PANTHER" id="PTHR23074:SF17">
    <property type="entry name" value="FIDGETIN-LIKE PROTEIN 1"/>
    <property type="match status" value="1"/>
</dbReference>
<dbReference type="EMBL" id="KL597121">
    <property type="protein sequence ID" value="KER19898.1"/>
    <property type="molecule type" value="Genomic_DNA"/>
</dbReference>
<evidence type="ECO:0000259" key="5">
    <source>
        <dbReference type="SMART" id="SM00382"/>
    </source>
</evidence>
<comment type="similarity">
    <text evidence="1">Belongs to the AAA ATPase family.</text>
</comment>
<keyword evidence="3" id="KW-0067">ATP-binding</keyword>
<dbReference type="InterPro" id="IPR027417">
    <property type="entry name" value="P-loop_NTPase"/>
</dbReference>
<evidence type="ECO:0000313" key="7">
    <source>
        <dbReference type="Proteomes" id="UP000054324"/>
    </source>
</evidence>